<evidence type="ECO:0000313" key="3">
    <source>
        <dbReference type="Proteomes" id="UP001054902"/>
    </source>
</evidence>
<feature type="region of interest" description="Disordered" evidence="1">
    <location>
        <begin position="187"/>
        <end position="246"/>
    </location>
</feature>
<proteinExistence type="predicted"/>
<dbReference type="AlphaFoldDB" id="A0AAD3H1Z5"/>
<protein>
    <submittedName>
        <fullName evidence="2">Uncharacterized protein</fullName>
    </submittedName>
</protein>
<feature type="compositionally biased region" description="Polar residues" evidence="1">
    <location>
        <begin position="45"/>
        <end position="55"/>
    </location>
</feature>
<gene>
    <name evidence="2" type="ORF">CTEN210_03429</name>
</gene>
<feature type="compositionally biased region" description="Low complexity" evidence="1">
    <location>
        <begin position="225"/>
        <end position="237"/>
    </location>
</feature>
<feature type="compositionally biased region" description="Polar residues" evidence="1">
    <location>
        <begin position="138"/>
        <end position="147"/>
    </location>
</feature>
<feature type="region of interest" description="Disordered" evidence="1">
    <location>
        <begin position="32"/>
        <end position="99"/>
    </location>
</feature>
<keyword evidence="3" id="KW-1185">Reference proteome</keyword>
<sequence>MSEGILDSIKNVIPSQKAYSRLICTNPEYNIGATNQRQRAKRQNYAKSKSGTWGPTHSEDSEDNEDSSVGPRTPEAASPPVDTSPQTGNRQKRASKSESDNVFSNIWAYVTDTLQPSCGGACDACRGAENLKNKNRSKGNNTYNTPSKCKGKQGNDSSPFSSFSLRKIVTQSTNGSSGILKENVLGSASGKRKTVSDENARAAAKAMANQVEDLWQPPPPPQHASPPTATRPTPSTSQKERPAPISHVAFNPAKDFSKSISELTMKSCLAEVNEPISTSRRMAYYAVGKHVNQKTNSGSGNRRCYFTGALIRGGQPFYAGSVQQGLRTLVVFCSPKALGLPKKEDLERIDSVMDLKSCVSNVSQKSKKSQSSQKSKKSILSRYSSIWSDAAADSDIMTDAWDVDEFGNITEILNSDWLLQALPEPCPHLMIEMQRRFPDEFETLPQQVRLHKCWRLYMRFCFFSGLPIADGEMYYKVSDKVTGKMSKQLRKAGIDEIILSHEVMEAAHGHSSEILSLPTKKTFRYLNEQYKQQCSKLSEKVFRRTSWEKIMPEV</sequence>
<dbReference type="Proteomes" id="UP001054902">
    <property type="component" value="Unassembled WGS sequence"/>
</dbReference>
<evidence type="ECO:0000256" key="1">
    <source>
        <dbReference type="SAM" id="MobiDB-lite"/>
    </source>
</evidence>
<feature type="region of interest" description="Disordered" evidence="1">
    <location>
        <begin position="131"/>
        <end position="160"/>
    </location>
</feature>
<comment type="caution">
    <text evidence="2">The sequence shown here is derived from an EMBL/GenBank/DDBJ whole genome shotgun (WGS) entry which is preliminary data.</text>
</comment>
<dbReference type="EMBL" id="BLLK01000022">
    <property type="protein sequence ID" value="GFH46954.1"/>
    <property type="molecule type" value="Genomic_DNA"/>
</dbReference>
<organism evidence="2 3">
    <name type="scientific">Chaetoceros tenuissimus</name>
    <dbReference type="NCBI Taxonomy" id="426638"/>
    <lineage>
        <taxon>Eukaryota</taxon>
        <taxon>Sar</taxon>
        <taxon>Stramenopiles</taxon>
        <taxon>Ochrophyta</taxon>
        <taxon>Bacillariophyta</taxon>
        <taxon>Coscinodiscophyceae</taxon>
        <taxon>Chaetocerotophycidae</taxon>
        <taxon>Chaetocerotales</taxon>
        <taxon>Chaetocerotaceae</taxon>
        <taxon>Chaetoceros</taxon>
    </lineage>
</organism>
<name>A0AAD3H1Z5_9STRA</name>
<accession>A0AAD3H1Z5</accession>
<reference evidence="2 3" key="1">
    <citation type="journal article" date="2021" name="Sci. Rep.">
        <title>The genome of the diatom Chaetoceros tenuissimus carries an ancient integrated fragment of an extant virus.</title>
        <authorList>
            <person name="Hongo Y."/>
            <person name="Kimura K."/>
            <person name="Takaki Y."/>
            <person name="Yoshida Y."/>
            <person name="Baba S."/>
            <person name="Kobayashi G."/>
            <person name="Nagasaki K."/>
            <person name="Hano T."/>
            <person name="Tomaru Y."/>
        </authorList>
    </citation>
    <scope>NUCLEOTIDE SEQUENCE [LARGE SCALE GENOMIC DNA]</scope>
    <source>
        <strain evidence="2 3">NIES-3715</strain>
    </source>
</reference>
<evidence type="ECO:0000313" key="2">
    <source>
        <dbReference type="EMBL" id="GFH46954.1"/>
    </source>
</evidence>